<evidence type="ECO:0000259" key="8">
    <source>
        <dbReference type="PROSITE" id="PS52035"/>
    </source>
</evidence>
<dbReference type="PROSITE" id="PS52035">
    <property type="entry name" value="PEPTIDASE_M14"/>
    <property type="match status" value="1"/>
</dbReference>
<name>A0A369KPX3_9BACT</name>
<feature type="active site" description="Proton donor/acceptor" evidence="7">
    <location>
        <position position="352"/>
    </location>
</feature>
<protein>
    <recommendedName>
        <fullName evidence="8">Peptidase M14 domain-containing protein</fullName>
    </recommendedName>
</protein>
<evidence type="ECO:0000256" key="6">
    <source>
        <dbReference type="ARBA" id="ARBA00023049"/>
    </source>
</evidence>
<evidence type="ECO:0000256" key="5">
    <source>
        <dbReference type="ARBA" id="ARBA00022833"/>
    </source>
</evidence>
<dbReference type="AlphaFoldDB" id="A0A369KPX3"/>
<evidence type="ECO:0000256" key="7">
    <source>
        <dbReference type="PROSITE-ProRule" id="PRU01379"/>
    </source>
</evidence>
<keyword evidence="10" id="KW-1185">Reference proteome</keyword>
<keyword evidence="3" id="KW-0645">Protease</keyword>
<dbReference type="GO" id="GO:0008270">
    <property type="term" value="F:zinc ion binding"/>
    <property type="evidence" value="ECO:0007669"/>
    <property type="project" value="InterPro"/>
</dbReference>
<dbReference type="EMBL" id="QOVW01000086">
    <property type="protein sequence ID" value="RDB35420.1"/>
    <property type="molecule type" value="Genomic_DNA"/>
</dbReference>
<dbReference type="Pfam" id="PF00246">
    <property type="entry name" value="Peptidase_M14"/>
    <property type="match status" value="2"/>
</dbReference>
<comment type="caution">
    <text evidence="9">The sequence shown here is derived from an EMBL/GenBank/DDBJ whole genome shotgun (WGS) entry which is preliminary data.</text>
</comment>
<evidence type="ECO:0000256" key="3">
    <source>
        <dbReference type="ARBA" id="ARBA00022670"/>
    </source>
</evidence>
<evidence type="ECO:0000256" key="4">
    <source>
        <dbReference type="ARBA" id="ARBA00022801"/>
    </source>
</evidence>
<evidence type="ECO:0000313" key="9">
    <source>
        <dbReference type="EMBL" id="RDB35420.1"/>
    </source>
</evidence>
<dbReference type="CDD" id="cd06905">
    <property type="entry name" value="M14-like"/>
    <property type="match status" value="1"/>
</dbReference>
<reference evidence="9" key="1">
    <citation type="submission" date="2018-04" db="EMBL/GenBank/DDBJ databases">
        <title>Draft genome sequence of the Candidatus Spirobacillus cienkowskii, a pathogen of freshwater Daphnia species, reconstructed from hemolymph metagenomic reads.</title>
        <authorList>
            <person name="Bresciani L."/>
            <person name="Lemos L.N."/>
            <person name="Wale N."/>
            <person name="Lin J.Y."/>
            <person name="Fernandes G.R."/>
            <person name="Duffy M.A."/>
            <person name="Rodrigues J.M."/>
        </authorList>
    </citation>
    <scope>NUCLEOTIDE SEQUENCE [LARGE SCALE GENOMIC DNA]</scope>
    <source>
        <strain evidence="9">Binning01</strain>
    </source>
</reference>
<organism evidence="9 10">
    <name type="scientific">Spirobacillus cienkowskii</name>
    <dbReference type="NCBI Taxonomy" id="495820"/>
    <lineage>
        <taxon>Bacteria</taxon>
        <taxon>Pseudomonadati</taxon>
        <taxon>Bdellovibrionota</taxon>
        <taxon>Oligoflexia</taxon>
        <taxon>Silvanigrellales</taxon>
        <taxon>Spirobacillus</taxon>
    </lineage>
</organism>
<evidence type="ECO:0000313" key="10">
    <source>
        <dbReference type="Proteomes" id="UP000253934"/>
    </source>
</evidence>
<comment type="similarity">
    <text evidence="2 7">Belongs to the peptidase M14 family.</text>
</comment>
<evidence type="ECO:0000256" key="2">
    <source>
        <dbReference type="ARBA" id="ARBA00005988"/>
    </source>
</evidence>
<feature type="domain" description="Peptidase M14" evidence="8">
    <location>
        <begin position="9"/>
        <end position="378"/>
    </location>
</feature>
<keyword evidence="5" id="KW-0862">Zinc</keyword>
<dbReference type="InterPro" id="IPR000834">
    <property type="entry name" value="Peptidase_M14"/>
</dbReference>
<evidence type="ECO:0000256" key="1">
    <source>
        <dbReference type="ARBA" id="ARBA00001947"/>
    </source>
</evidence>
<keyword evidence="6" id="KW-0482">Metalloprotease</keyword>
<keyword evidence="4" id="KW-0378">Hydrolase</keyword>
<dbReference type="PANTHER" id="PTHR11705:SF143">
    <property type="entry name" value="SLL0236 PROTEIN"/>
    <property type="match status" value="1"/>
</dbReference>
<dbReference type="GO" id="GO:0005615">
    <property type="term" value="C:extracellular space"/>
    <property type="evidence" value="ECO:0007669"/>
    <property type="project" value="TreeGrafter"/>
</dbReference>
<dbReference type="SUPFAM" id="SSF53187">
    <property type="entry name" value="Zn-dependent exopeptidases"/>
    <property type="match status" value="1"/>
</dbReference>
<dbReference type="Gene3D" id="3.40.630.10">
    <property type="entry name" value="Zn peptidases"/>
    <property type="match status" value="1"/>
</dbReference>
<dbReference type="Proteomes" id="UP000253934">
    <property type="component" value="Unassembled WGS sequence"/>
</dbReference>
<comment type="cofactor">
    <cofactor evidence="1">
        <name>Zn(2+)</name>
        <dbReference type="ChEBI" id="CHEBI:29105"/>
    </cofactor>
</comment>
<sequence length="578" mass="66785">MDDFLFSKQYLNYNEMLSEIENLCKKFPKNIFFEKIIIGKTIEQRDILAIRVYPQGQNCIQPTVWIDANMHATEFIGTNVVLAHIYNLIEKLHQKVKKFFTVNYIFVPRICPDGVEQYFTEGKRNRSNARDKRHSSEIGSHWNRCCLVKKPVRDNNVQFLKNPNRVGLMRKKNDAGIWTYDKKYPQLLRRKELGDTGPFYDIYPEGMIENYDGFNIPAANIVAENEVDLNRNFPVEWSPCYIENMSGKYPLSETESHSIVTFAAKIPQIYFWLNYHTFGGVYIRPPESQDDSCLSIGDRSVYLTIDKKLEEITGYPAVSGHKEFTYLPGKPLPGCLTSYSYHAHGAFSYVCELWDLPARIDRTERPFMMRYNNWNTKEWRSIFEYDQKFNNSILFGSEYLSYEHSQIGAVEIFDFPSAFGINNPPKQLIKDVIEKQLPVLELIVDLSPQIKIDAEIINKSSEHINFLHLTIANTGFLPTWISDAKTNAQGSKKIIIQITDTKNAEIIGENVFLLTELSGYLQLVNGWIHSPDNGTVHCTSKTIKIPFLALNKESDVEINIKVTFPNLGEYFKTINFKL</sequence>
<dbReference type="SMART" id="SM00631">
    <property type="entry name" value="Zn_pept"/>
    <property type="match status" value="1"/>
</dbReference>
<accession>A0A369KPX3</accession>
<dbReference type="GO" id="GO:0004181">
    <property type="term" value="F:metallocarboxypeptidase activity"/>
    <property type="evidence" value="ECO:0007669"/>
    <property type="project" value="InterPro"/>
</dbReference>
<proteinExistence type="inferred from homology"/>
<gene>
    <name evidence="9" type="ORF">DCC88_10220</name>
</gene>
<dbReference type="PANTHER" id="PTHR11705">
    <property type="entry name" value="PROTEASE FAMILY M14 CARBOXYPEPTIDASE A,B"/>
    <property type="match status" value="1"/>
</dbReference>
<dbReference type="GO" id="GO:0006508">
    <property type="term" value="P:proteolysis"/>
    <property type="evidence" value="ECO:0007669"/>
    <property type="project" value="UniProtKB-KW"/>
</dbReference>